<organism evidence="1">
    <name type="scientific">Cuerna arida</name>
    <dbReference type="NCBI Taxonomy" id="1464854"/>
    <lineage>
        <taxon>Eukaryota</taxon>
        <taxon>Metazoa</taxon>
        <taxon>Ecdysozoa</taxon>
        <taxon>Arthropoda</taxon>
        <taxon>Hexapoda</taxon>
        <taxon>Insecta</taxon>
        <taxon>Pterygota</taxon>
        <taxon>Neoptera</taxon>
        <taxon>Paraneoptera</taxon>
        <taxon>Hemiptera</taxon>
        <taxon>Auchenorrhyncha</taxon>
        <taxon>Membracoidea</taxon>
        <taxon>Cicadellidae</taxon>
        <taxon>Cicadellinae</taxon>
        <taxon>Proconiini</taxon>
        <taxon>Cuerna</taxon>
    </lineage>
</organism>
<sequence length="105" mass="12104">TLVLVIQVTFNLVGLHMGDTDPYISYLDWTKLHFPLSEVSPYSSTPTTPSPTTRKKRLLWFLRYKLPSTWSVSTWETLTLYVQPRLDKVTLSLPDVSPSPYTPFK</sequence>
<dbReference type="AlphaFoldDB" id="A0A1B6GBD0"/>
<reference evidence="1" key="1">
    <citation type="submission" date="2015-11" db="EMBL/GenBank/DDBJ databases">
        <title>De novo transcriptome assembly of four potential Pierce s Disease insect vectors from Arizona vineyards.</title>
        <authorList>
            <person name="Tassone E.E."/>
        </authorList>
    </citation>
    <scope>NUCLEOTIDE SEQUENCE</scope>
</reference>
<gene>
    <name evidence="1" type="ORF">g.11981</name>
</gene>
<proteinExistence type="predicted"/>
<protein>
    <submittedName>
        <fullName evidence="1">Uncharacterized protein</fullName>
    </submittedName>
</protein>
<name>A0A1B6GBD0_9HEMI</name>
<evidence type="ECO:0000313" key="1">
    <source>
        <dbReference type="EMBL" id="JAS59741.1"/>
    </source>
</evidence>
<feature type="non-terminal residue" evidence="1">
    <location>
        <position position="1"/>
    </location>
</feature>
<accession>A0A1B6GBD0</accession>
<dbReference type="EMBL" id="GECZ01010028">
    <property type="protein sequence ID" value="JAS59741.1"/>
    <property type="molecule type" value="Transcribed_RNA"/>
</dbReference>